<accession>A0ABR4BA80</accession>
<sequence>MAILPQHGYNAQTLSYQHQASPISTAAPLAQYPVKFKPTGYAQFADFISSDKELAVYCRFDRTAARILLVLQSRLLFKQQQLDLLDEEDAAARKDDEKFLSSATICEELRQPRSPRDEKRNQLYDELKDALKEYYELLKVQSEVLKLPSSPDRVRKVLTKYLKHHECLVGLGEKPYLEHQKELVALRPAKGEDRLSQFLRNHCGWLMKKDRGPDRQPWDRVFYFPEARVAKAVGALSVVMAGLLLVGAIISLYFETRPAPRLGLLTFWTILFAFSVSVLSTARRSEVFAATAAYAAVLVVFVSGNLATPGSNPGQ</sequence>
<evidence type="ECO:0000313" key="4">
    <source>
        <dbReference type="Proteomes" id="UP001590951"/>
    </source>
</evidence>
<keyword evidence="1" id="KW-1133">Transmembrane helix</keyword>
<feature type="transmembrane region" description="Helical" evidence="1">
    <location>
        <begin position="260"/>
        <end position="280"/>
    </location>
</feature>
<comment type="caution">
    <text evidence="3">The sequence shown here is derived from an EMBL/GenBank/DDBJ whole genome shotgun (WGS) entry which is preliminary data.</text>
</comment>
<keyword evidence="1" id="KW-0812">Transmembrane</keyword>
<dbReference type="InterPro" id="IPR046529">
    <property type="entry name" value="DUF6594"/>
</dbReference>
<keyword evidence="4" id="KW-1185">Reference proteome</keyword>
<organism evidence="3 4">
    <name type="scientific">Lepraria finkii</name>
    <dbReference type="NCBI Taxonomy" id="1340010"/>
    <lineage>
        <taxon>Eukaryota</taxon>
        <taxon>Fungi</taxon>
        <taxon>Dikarya</taxon>
        <taxon>Ascomycota</taxon>
        <taxon>Pezizomycotina</taxon>
        <taxon>Lecanoromycetes</taxon>
        <taxon>OSLEUM clade</taxon>
        <taxon>Lecanoromycetidae</taxon>
        <taxon>Lecanorales</taxon>
        <taxon>Lecanorineae</taxon>
        <taxon>Stereocaulaceae</taxon>
        <taxon>Lepraria</taxon>
    </lineage>
</organism>
<dbReference type="PANTHER" id="PTHR34502:SF4">
    <property type="entry name" value="DUF6594 DOMAIN-CONTAINING PROTEIN"/>
    <property type="match status" value="1"/>
</dbReference>
<feature type="transmembrane region" description="Helical" evidence="1">
    <location>
        <begin position="287"/>
        <end position="307"/>
    </location>
</feature>
<name>A0ABR4BA80_9LECA</name>
<protein>
    <recommendedName>
        <fullName evidence="2">DUF6594 domain-containing protein</fullName>
    </recommendedName>
</protein>
<dbReference type="PANTHER" id="PTHR34502">
    <property type="entry name" value="DUF6594 DOMAIN-CONTAINING PROTEIN-RELATED"/>
    <property type="match status" value="1"/>
</dbReference>
<proteinExistence type="predicted"/>
<reference evidence="3 4" key="1">
    <citation type="submission" date="2024-09" db="EMBL/GenBank/DDBJ databases">
        <title>Rethinking Asexuality: The Enigmatic Case of Functional Sexual Genes in Lepraria (Stereocaulaceae).</title>
        <authorList>
            <person name="Doellman M."/>
            <person name="Sun Y."/>
            <person name="Barcenas-Pena A."/>
            <person name="Lumbsch H.T."/>
            <person name="Grewe F."/>
        </authorList>
    </citation>
    <scope>NUCLEOTIDE SEQUENCE [LARGE SCALE GENOMIC DNA]</scope>
    <source>
        <strain evidence="3 4">Grewe 0041</strain>
    </source>
</reference>
<keyword evidence="1" id="KW-0472">Membrane</keyword>
<dbReference type="Proteomes" id="UP001590951">
    <property type="component" value="Unassembled WGS sequence"/>
</dbReference>
<gene>
    <name evidence="3" type="ORF">ABVK25_005890</name>
</gene>
<evidence type="ECO:0000259" key="2">
    <source>
        <dbReference type="Pfam" id="PF20237"/>
    </source>
</evidence>
<dbReference type="Pfam" id="PF20237">
    <property type="entry name" value="DUF6594"/>
    <property type="match status" value="1"/>
</dbReference>
<evidence type="ECO:0000313" key="3">
    <source>
        <dbReference type="EMBL" id="KAL2053961.1"/>
    </source>
</evidence>
<evidence type="ECO:0000256" key="1">
    <source>
        <dbReference type="SAM" id="Phobius"/>
    </source>
</evidence>
<feature type="domain" description="DUF6594" evidence="2">
    <location>
        <begin position="41"/>
        <end position="299"/>
    </location>
</feature>
<feature type="transmembrane region" description="Helical" evidence="1">
    <location>
        <begin position="232"/>
        <end position="254"/>
    </location>
</feature>
<dbReference type="EMBL" id="JBHFEH010000018">
    <property type="protein sequence ID" value="KAL2053961.1"/>
    <property type="molecule type" value="Genomic_DNA"/>
</dbReference>